<dbReference type="AlphaFoldDB" id="A0A7W8D0D8"/>
<feature type="domain" description="HTH cro/C1-type" evidence="3">
    <location>
        <begin position="6"/>
        <end position="60"/>
    </location>
</feature>
<name>A0A7W8D0D8_9FIRM</name>
<accession>A0A7W8D0D8</accession>
<dbReference type="EMBL" id="JACHHD010000008">
    <property type="protein sequence ID" value="MBB5184917.1"/>
    <property type="molecule type" value="Genomic_DNA"/>
</dbReference>
<dbReference type="PANTHER" id="PTHR46558">
    <property type="entry name" value="TRACRIPTIONAL REGULATORY PROTEIN-RELATED-RELATED"/>
    <property type="match status" value="1"/>
</dbReference>
<dbReference type="Proteomes" id="UP000521313">
    <property type="component" value="Unassembled WGS sequence"/>
</dbReference>
<dbReference type="CDD" id="cd00093">
    <property type="entry name" value="HTH_XRE"/>
    <property type="match status" value="1"/>
</dbReference>
<evidence type="ECO:0000256" key="1">
    <source>
        <dbReference type="ARBA" id="ARBA00023125"/>
    </source>
</evidence>
<dbReference type="SUPFAM" id="SSF47413">
    <property type="entry name" value="lambda repressor-like DNA-binding domains"/>
    <property type="match status" value="1"/>
</dbReference>
<reference evidence="4 5" key="1">
    <citation type="submission" date="2020-08" db="EMBL/GenBank/DDBJ databases">
        <title>Genomic Encyclopedia of Type Strains, Phase IV (KMG-IV): sequencing the most valuable type-strain genomes for metagenomic binning, comparative biology and taxonomic classification.</title>
        <authorList>
            <person name="Goeker M."/>
        </authorList>
    </citation>
    <scope>NUCLEOTIDE SEQUENCE [LARGE SCALE GENOMIC DNA]</scope>
    <source>
        <strain evidence="4 5">DSM 26963</strain>
    </source>
</reference>
<proteinExistence type="predicted"/>
<dbReference type="InterPro" id="IPR010982">
    <property type="entry name" value="Lambda_DNA-bd_dom_sf"/>
</dbReference>
<dbReference type="PANTHER" id="PTHR46558:SF3">
    <property type="entry name" value="TRANSCRIPTIONAL REGULATOR"/>
    <property type="match status" value="1"/>
</dbReference>
<dbReference type="RefSeq" id="WP_183375320.1">
    <property type="nucleotide sequence ID" value="NZ_JACHHD010000008.1"/>
</dbReference>
<feature type="transmembrane region" description="Helical" evidence="2">
    <location>
        <begin position="141"/>
        <end position="166"/>
    </location>
</feature>
<feature type="transmembrane region" description="Helical" evidence="2">
    <location>
        <begin position="102"/>
        <end position="121"/>
    </location>
</feature>
<comment type="caution">
    <text evidence="4">The sequence shown here is derived from an EMBL/GenBank/DDBJ whole genome shotgun (WGS) entry which is preliminary data.</text>
</comment>
<dbReference type="PROSITE" id="PS50943">
    <property type="entry name" value="HTH_CROC1"/>
    <property type="match status" value="1"/>
</dbReference>
<dbReference type="Pfam" id="PF01381">
    <property type="entry name" value="HTH_3"/>
    <property type="match status" value="1"/>
</dbReference>
<dbReference type="InterPro" id="IPR001387">
    <property type="entry name" value="Cro/C1-type_HTH"/>
</dbReference>
<evidence type="ECO:0000256" key="2">
    <source>
        <dbReference type="SAM" id="Phobius"/>
    </source>
</evidence>
<sequence>MLSKNIKTLRKAKGLSQEELAVKLNVVRQTISKWEQDLSVPDADMLIHLANELDTSVSVLLGDTLVDDSKNDKDLKVLSEKLEAINLQLAKRNETRIRMIRYILMVICILIILGFIMIALTSNEFMTWNYNNPELAVAGTILHGMSWIFVRIAPFMFIAAVIGIVLTNKRRS</sequence>
<evidence type="ECO:0000259" key="3">
    <source>
        <dbReference type="PROSITE" id="PS50943"/>
    </source>
</evidence>
<keyword evidence="2" id="KW-0812">Transmembrane</keyword>
<gene>
    <name evidence="4" type="ORF">HNQ43_000964</name>
</gene>
<organism evidence="4 5">
    <name type="scientific">Faecalicoccus acidiformans</name>
    <dbReference type="NCBI Taxonomy" id="915173"/>
    <lineage>
        <taxon>Bacteria</taxon>
        <taxon>Bacillati</taxon>
        <taxon>Bacillota</taxon>
        <taxon>Erysipelotrichia</taxon>
        <taxon>Erysipelotrichales</taxon>
        <taxon>Erysipelotrichaceae</taxon>
        <taxon>Faecalicoccus</taxon>
    </lineage>
</organism>
<evidence type="ECO:0000313" key="5">
    <source>
        <dbReference type="Proteomes" id="UP000521313"/>
    </source>
</evidence>
<keyword evidence="1" id="KW-0238">DNA-binding</keyword>
<evidence type="ECO:0000313" key="4">
    <source>
        <dbReference type="EMBL" id="MBB5184917.1"/>
    </source>
</evidence>
<dbReference type="GO" id="GO:0003677">
    <property type="term" value="F:DNA binding"/>
    <property type="evidence" value="ECO:0007669"/>
    <property type="project" value="UniProtKB-KW"/>
</dbReference>
<keyword evidence="2" id="KW-1133">Transmembrane helix</keyword>
<dbReference type="SMART" id="SM00530">
    <property type="entry name" value="HTH_XRE"/>
    <property type="match status" value="1"/>
</dbReference>
<keyword evidence="2" id="KW-0472">Membrane</keyword>
<protein>
    <submittedName>
        <fullName evidence="4">Putative transcriptional regulator</fullName>
    </submittedName>
</protein>
<dbReference type="Gene3D" id="1.10.260.40">
    <property type="entry name" value="lambda repressor-like DNA-binding domains"/>
    <property type="match status" value="1"/>
</dbReference>